<dbReference type="PROSITE" id="PS50893">
    <property type="entry name" value="ABC_TRANSPORTER_2"/>
    <property type="match status" value="1"/>
</dbReference>
<dbReference type="PANTHER" id="PTHR43875">
    <property type="entry name" value="MALTODEXTRIN IMPORT ATP-BINDING PROTEIN MSMX"/>
    <property type="match status" value="1"/>
</dbReference>
<dbReference type="InterPro" id="IPR008995">
    <property type="entry name" value="Mo/tungstate-bd_C_term_dom"/>
</dbReference>
<dbReference type="GO" id="GO:0055052">
    <property type="term" value="C:ATP-binding cassette (ABC) transporter complex, substrate-binding subunit-containing"/>
    <property type="evidence" value="ECO:0007669"/>
    <property type="project" value="TreeGrafter"/>
</dbReference>
<dbReference type="Gene3D" id="3.40.50.300">
    <property type="entry name" value="P-loop containing nucleotide triphosphate hydrolases"/>
    <property type="match status" value="1"/>
</dbReference>
<organism evidence="8 9">
    <name type="scientific">Nesterenkonia cremea</name>
    <dbReference type="NCBI Taxonomy" id="1882340"/>
    <lineage>
        <taxon>Bacteria</taxon>
        <taxon>Bacillati</taxon>
        <taxon>Actinomycetota</taxon>
        <taxon>Actinomycetes</taxon>
        <taxon>Micrococcales</taxon>
        <taxon>Micrococcaceae</taxon>
        <taxon>Nesterenkonia</taxon>
    </lineage>
</organism>
<evidence type="ECO:0000256" key="1">
    <source>
        <dbReference type="ARBA" id="ARBA00022448"/>
    </source>
</evidence>
<evidence type="ECO:0000256" key="5">
    <source>
        <dbReference type="ARBA" id="ARBA00022967"/>
    </source>
</evidence>
<dbReference type="Pfam" id="PF00005">
    <property type="entry name" value="ABC_tran"/>
    <property type="match status" value="1"/>
</dbReference>
<reference evidence="8" key="1">
    <citation type="journal article" date="2014" name="Int. J. Syst. Evol. Microbiol.">
        <title>Complete genome sequence of Corynebacterium casei LMG S-19264T (=DSM 44701T), isolated from a smear-ripened cheese.</title>
        <authorList>
            <consortium name="US DOE Joint Genome Institute (JGI-PGF)"/>
            <person name="Walter F."/>
            <person name="Albersmeier A."/>
            <person name="Kalinowski J."/>
            <person name="Ruckert C."/>
        </authorList>
    </citation>
    <scope>NUCLEOTIDE SEQUENCE</scope>
    <source>
        <strain evidence="8">CGMCC 1.15388</strain>
    </source>
</reference>
<dbReference type="InterPro" id="IPR047641">
    <property type="entry name" value="ABC_transpr_MalK/UgpC-like"/>
</dbReference>
<dbReference type="Gene3D" id="2.40.50.140">
    <property type="entry name" value="Nucleic acid-binding proteins"/>
    <property type="match status" value="1"/>
</dbReference>
<dbReference type="Pfam" id="PF08402">
    <property type="entry name" value="TOBE_2"/>
    <property type="match status" value="1"/>
</dbReference>
<dbReference type="GO" id="GO:0005524">
    <property type="term" value="F:ATP binding"/>
    <property type="evidence" value="ECO:0007669"/>
    <property type="project" value="UniProtKB-KW"/>
</dbReference>
<keyword evidence="3" id="KW-0547">Nucleotide-binding</keyword>
<evidence type="ECO:0000256" key="3">
    <source>
        <dbReference type="ARBA" id="ARBA00022741"/>
    </source>
</evidence>
<name>A0A917ASW3_9MICC</name>
<dbReference type="InterPro" id="IPR003593">
    <property type="entry name" value="AAA+_ATPase"/>
</dbReference>
<dbReference type="PROSITE" id="PS00211">
    <property type="entry name" value="ABC_TRANSPORTER_1"/>
    <property type="match status" value="1"/>
</dbReference>
<dbReference type="SMART" id="SM00382">
    <property type="entry name" value="AAA"/>
    <property type="match status" value="1"/>
</dbReference>
<evidence type="ECO:0000256" key="6">
    <source>
        <dbReference type="ARBA" id="ARBA00023136"/>
    </source>
</evidence>
<dbReference type="GO" id="GO:0016887">
    <property type="term" value="F:ATP hydrolysis activity"/>
    <property type="evidence" value="ECO:0007669"/>
    <property type="project" value="InterPro"/>
</dbReference>
<evidence type="ECO:0000256" key="2">
    <source>
        <dbReference type="ARBA" id="ARBA00022475"/>
    </source>
</evidence>
<evidence type="ECO:0000313" key="8">
    <source>
        <dbReference type="EMBL" id="GGE70539.1"/>
    </source>
</evidence>
<protein>
    <submittedName>
        <fullName evidence="8">Sn-glycerol-3-phosphate import ATP-binding protein UgpC</fullName>
    </submittedName>
</protein>
<dbReference type="PANTHER" id="PTHR43875:SF15">
    <property type="entry name" value="TREHALOSE IMPORT ATP-BINDING PROTEIN SUGC"/>
    <property type="match status" value="1"/>
</dbReference>
<keyword evidence="5" id="KW-1278">Translocase</keyword>
<dbReference type="InterPro" id="IPR013611">
    <property type="entry name" value="Transp-assoc_OB_typ2"/>
</dbReference>
<keyword evidence="1" id="KW-0813">Transport</keyword>
<gene>
    <name evidence="8" type="primary">ugpC</name>
    <name evidence="8" type="ORF">GCM10011401_17150</name>
</gene>
<proteinExistence type="predicted"/>
<dbReference type="AlphaFoldDB" id="A0A917ASW3"/>
<keyword evidence="2" id="KW-1003">Cell membrane</keyword>
<comment type="caution">
    <text evidence="8">The sequence shown here is derived from an EMBL/GenBank/DDBJ whole genome shotgun (WGS) entry which is preliminary data.</text>
</comment>
<dbReference type="InterPro" id="IPR012340">
    <property type="entry name" value="NA-bd_OB-fold"/>
</dbReference>
<dbReference type="InterPro" id="IPR027417">
    <property type="entry name" value="P-loop_NTPase"/>
</dbReference>
<dbReference type="EMBL" id="BMIS01000007">
    <property type="protein sequence ID" value="GGE70539.1"/>
    <property type="molecule type" value="Genomic_DNA"/>
</dbReference>
<keyword evidence="4 8" id="KW-0067">ATP-binding</keyword>
<evidence type="ECO:0000313" key="9">
    <source>
        <dbReference type="Proteomes" id="UP000633136"/>
    </source>
</evidence>
<dbReference type="GO" id="GO:0140359">
    <property type="term" value="F:ABC-type transporter activity"/>
    <property type="evidence" value="ECO:0007669"/>
    <property type="project" value="UniProtKB-ARBA"/>
</dbReference>
<evidence type="ECO:0000259" key="7">
    <source>
        <dbReference type="PROSITE" id="PS50893"/>
    </source>
</evidence>
<dbReference type="SUPFAM" id="SSF50331">
    <property type="entry name" value="MOP-like"/>
    <property type="match status" value="1"/>
</dbReference>
<dbReference type="Proteomes" id="UP000633136">
    <property type="component" value="Unassembled WGS sequence"/>
</dbReference>
<sequence length="360" mass="38857">MSAVDLIGVHKAFPGRRGEQVEVLRGIDVTVEQGEFLAILGASGCGKSTLLRLISGLEIASGGVIAIDGEEVTGVPPEQRSLAMVFQNYALFPHLSVKENVLFGLKSRGEPRAVQQERLAETAGLLGLEELLSRRPAELSGGQRQRVALARALVSGQQLILMDEPLSNLDAKLRAEMRIELKRIQRQLGLTIVYVTHDQVEAMTMADRVMMLSEGRIEQLATPEELYRAPATTTVARFIGSPPMNILDVDAERAAALGAPEAVSLDGGSVGVRAEHLRVLQPAAPENGSLSLGEGTVEVNELLGADRILTIGLEGQRVLVRADPELDLAVDSAVELAARPEHLHWYDHTTSERITLEGTR</sequence>
<feature type="domain" description="ABC transporter" evidence="7">
    <location>
        <begin position="4"/>
        <end position="239"/>
    </location>
</feature>
<dbReference type="Gene3D" id="2.40.50.100">
    <property type="match status" value="1"/>
</dbReference>
<dbReference type="InterPro" id="IPR003439">
    <property type="entry name" value="ABC_transporter-like_ATP-bd"/>
</dbReference>
<keyword evidence="9" id="KW-1185">Reference proteome</keyword>
<accession>A0A917ASW3</accession>
<evidence type="ECO:0000256" key="4">
    <source>
        <dbReference type="ARBA" id="ARBA00022840"/>
    </source>
</evidence>
<dbReference type="SUPFAM" id="SSF52540">
    <property type="entry name" value="P-loop containing nucleoside triphosphate hydrolases"/>
    <property type="match status" value="1"/>
</dbReference>
<reference evidence="8" key="2">
    <citation type="submission" date="2020-09" db="EMBL/GenBank/DDBJ databases">
        <authorList>
            <person name="Sun Q."/>
            <person name="Zhou Y."/>
        </authorList>
    </citation>
    <scope>NUCLEOTIDE SEQUENCE</scope>
    <source>
        <strain evidence="8">CGMCC 1.15388</strain>
    </source>
</reference>
<dbReference type="FunFam" id="3.40.50.300:FF:000042">
    <property type="entry name" value="Maltose/maltodextrin ABC transporter, ATP-binding protein"/>
    <property type="match status" value="1"/>
</dbReference>
<keyword evidence="6" id="KW-0472">Membrane</keyword>
<dbReference type="InterPro" id="IPR017871">
    <property type="entry name" value="ABC_transporter-like_CS"/>
</dbReference>